<protein>
    <recommendedName>
        <fullName evidence="4">Adhesive plaque matrix protein-like</fullName>
    </recommendedName>
</protein>
<evidence type="ECO:0000256" key="1">
    <source>
        <dbReference type="SAM" id="MobiDB-lite"/>
    </source>
</evidence>
<feature type="compositionally biased region" description="Basic and acidic residues" evidence="1">
    <location>
        <begin position="155"/>
        <end position="169"/>
    </location>
</feature>
<feature type="compositionally biased region" description="Basic and acidic residues" evidence="1">
    <location>
        <begin position="106"/>
        <end position="133"/>
    </location>
</feature>
<evidence type="ECO:0008006" key="4">
    <source>
        <dbReference type="Google" id="ProtNLM"/>
    </source>
</evidence>
<name>A0A8W8IC30_MAGGI</name>
<keyword evidence="3" id="KW-1185">Reference proteome</keyword>
<dbReference type="EnsemblMetazoa" id="G13308.1">
    <property type="protein sequence ID" value="G13308.1:cds"/>
    <property type="gene ID" value="G13308"/>
</dbReference>
<proteinExistence type="predicted"/>
<accession>A0A8W8IC30</accession>
<sequence>MDKQKPKYDNTLEKYPGKYDKFQKYDKYPGKTQDIYPGKLDKGFDNYQMDKKGNAYPSKLDKTYELYPTKGYDKVAVRFDESDKYPIVDKLMNIYPTQADKMIDKYQPVDKYQPKYETRRPEKFQKGSYDKYVPKPKYNKKSYDTGKYSNKRYQKKYDYSSKYPRKYDYPEPTSRPVYRRPTVTEPSVNQQEYYATQPPRSPPYLAERCGQLPDSIPNCPHDY</sequence>
<dbReference type="AlphaFoldDB" id="A0A8W8IC30"/>
<dbReference type="Proteomes" id="UP000005408">
    <property type="component" value="Unassembled WGS sequence"/>
</dbReference>
<evidence type="ECO:0000313" key="2">
    <source>
        <dbReference type="EnsemblMetazoa" id="G13308.1:cds"/>
    </source>
</evidence>
<feature type="compositionally biased region" description="Polar residues" evidence="1">
    <location>
        <begin position="184"/>
        <end position="194"/>
    </location>
</feature>
<organism evidence="2 3">
    <name type="scientific">Magallana gigas</name>
    <name type="common">Pacific oyster</name>
    <name type="synonym">Crassostrea gigas</name>
    <dbReference type="NCBI Taxonomy" id="29159"/>
    <lineage>
        <taxon>Eukaryota</taxon>
        <taxon>Metazoa</taxon>
        <taxon>Spiralia</taxon>
        <taxon>Lophotrochozoa</taxon>
        <taxon>Mollusca</taxon>
        <taxon>Bivalvia</taxon>
        <taxon>Autobranchia</taxon>
        <taxon>Pteriomorphia</taxon>
        <taxon>Ostreida</taxon>
        <taxon>Ostreoidea</taxon>
        <taxon>Ostreidae</taxon>
        <taxon>Magallana</taxon>
    </lineage>
</organism>
<reference evidence="2" key="1">
    <citation type="submission" date="2022-08" db="UniProtKB">
        <authorList>
            <consortium name="EnsemblMetazoa"/>
        </authorList>
    </citation>
    <scope>IDENTIFICATION</scope>
    <source>
        <strain evidence="2">05x7-T-G4-1.051#20</strain>
    </source>
</reference>
<feature type="region of interest" description="Disordered" evidence="1">
    <location>
        <begin position="106"/>
        <end position="223"/>
    </location>
</feature>
<evidence type="ECO:0000313" key="3">
    <source>
        <dbReference type="Proteomes" id="UP000005408"/>
    </source>
</evidence>